<protein>
    <recommendedName>
        <fullName evidence="2">ABC transporter substrate-binding protein</fullName>
    </recommendedName>
</protein>
<dbReference type="AlphaFoldDB" id="A0A6J4SLY9"/>
<dbReference type="EMBL" id="CADCVU010000116">
    <property type="protein sequence ID" value="CAA9502229.1"/>
    <property type="molecule type" value="Genomic_DNA"/>
</dbReference>
<sequence length="80" mass="8690">GTESALRDPRPALATIARASGGDRALERAQFDAVRPALSPAVRLDRDALEGWADFAARFGILRSRPDVGRAFDLELADQR</sequence>
<feature type="non-terminal residue" evidence="1">
    <location>
        <position position="1"/>
    </location>
</feature>
<evidence type="ECO:0000313" key="1">
    <source>
        <dbReference type="EMBL" id="CAA9502229.1"/>
    </source>
</evidence>
<gene>
    <name evidence="1" type="ORF">AVDCRST_MAG45-1390</name>
</gene>
<accession>A0A6J4SLY9</accession>
<evidence type="ECO:0008006" key="2">
    <source>
        <dbReference type="Google" id="ProtNLM"/>
    </source>
</evidence>
<organism evidence="1">
    <name type="scientific">uncultured Solirubrobacterales bacterium</name>
    <dbReference type="NCBI Taxonomy" id="768556"/>
    <lineage>
        <taxon>Bacteria</taxon>
        <taxon>Bacillati</taxon>
        <taxon>Actinomycetota</taxon>
        <taxon>Thermoleophilia</taxon>
        <taxon>Solirubrobacterales</taxon>
        <taxon>environmental samples</taxon>
    </lineage>
</organism>
<reference evidence="1" key="1">
    <citation type="submission" date="2020-02" db="EMBL/GenBank/DDBJ databases">
        <authorList>
            <person name="Meier V. D."/>
        </authorList>
    </citation>
    <scope>NUCLEOTIDE SEQUENCE</scope>
    <source>
        <strain evidence="1">AVDCRST_MAG45</strain>
    </source>
</reference>
<dbReference type="Gene3D" id="3.40.190.10">
    <property type="entry name" value="Periplasmic binding protein-like II"/>
    <property type="match status" value="1"/>
</dbReference>
<proteinExistence type="predicted"/>
<name>A0A6J4SLY9_9ACTN</name>